<sequence>METLTNSFYEEEDDQVAKYAVAFDHLLAHALDPDASRDFIARIAKETR</sequence>
<dbReference type="InterPro" id="IPR043917">
    <property type="entry name" value="DUF5753"/>
</dbReference>
<organism evidence="2 3">
    <name type="scientific">Streptomyces aureoversilis</name>
    <dbReference type="NCBI Taxonomy" id="67277"/>
    <lineage>
        <taxon>Bacteria</taxon>
        <taxon>Bacillati</taxon>
        <taxon>Actinomycetota</taxon>
        <taxon>Actinomycetes</taxon>
        <taxon>Kitasatosporales</taxon>
        <taxon>Streptomycetaceae</taxon>
        <taxon>Streptomyces</taxon>
    </lineage>
</organism>
<dbReference type="RefSeq" id="WP_382040477.1">
    <property type="nucleotide sequence ID" value="NZ_JBHSKJ010000006.1"/>
</dbReference>
<proteinExistence type="predicted"/>
<dbReference type="Proteomes" id="UP001596222">
    <property type="component" value="Unassembled WGS sequence"/>
</dbReference>
<dbReference type="EMBL" id="JBHSKJ010000006">
    <property type="protein sequence ID" value="MFC5145521.1"/>
    <property type="molecule type" value="Genomic_DNA"/>
</dbReference>
<keyword evidence="3" id="KW-1185">Reference proteome</keyword>
<evidence type="ECO:0000313" key="2">
    <source>
        <dbReference type="EMBL" id="MFC5145521.1"/>
    </source>
</evidence>
<accession>A0ABV9ZYM7</accession>
<reference evidence="3" key="1">
    <citation type="journal article" date="2019" name="Int. J. Syst. Evol. Microbiol.">
        <title>The Global Catalogue of Microorganisms (GCM) 10K type strain sequencing project: providing services to taxonomists for standard genome sequencing and annotation.</title>
        <authorList>
            <consortium name="The Broad Institute Genomics Platform"/>
            <consortium name="The Broad Institute Genome Sequencing Center for Infectious Disease"/>
            <person name="Wu L."/>
            <person name="Ma J."/>
        </authorList>
    </citation>
    <scope>NUCLEOTIDE SEQUENCE [LARGE SCALE GENOMIC DNA]</scope>
    <source>
        <strain evidence="3">CGMCC 4.1641</strain>
    </source>
</reference>
<comment type="caution">
    <text evidence="2">The sequence shown here is derived from an EMBL/GenBank/DDBJ whole genome shotgun (WGS) entry which is preliminary data.</text>
</comment>
<protein>
    <submittedName>
        <fullName evidence="2">Scr1 family TA system antitoxin-like transcriptional regulator</fullName>
    </submittedName>
</protein>
<name>A0ABV9ZYM7_9ACTN</name>
<evidence type="ECO:0000259" key="1">
    <source>
        <dbReference type="Pfam" id="PF19054"/>
    </source>
</evidence>
<evidence type="ECO:0000313" key="3">
    <source>
        <dbReference type="Proteomes" id="UP001596222"/>
    </source>
</evidence>
<dbReference type="Pfam" id="PF19054">
    <property type="entry name" value="DUF5753"/>
    <property type="match status" value="1"/>
</dbReference>
<gene>
    <name evidence="2" type="ORF">ACFPP6_12710</name>
</gene>
<feature type="domain" description="DUF5753" evidence="1">
    <location>
        <begin position="2"/>
        <end position="42"/>
    </location>
</feature>